<dbReference type="SUPFAM" id="SSF52540">
    <property type="entry name" value="P-loop containing nucleoside triphosphate hydrolases"/>
    <property type="match status" value="1"/>
</dbReference>
<keyword evidence="1" id="KW-0227">DNA damage</keyword>
<feature type="domain" description="Protein CR006 P-loop" evidence="2">
    <location>
        <begin position="32"/>
        <end position="725"/>
    </location>
</feature>
<dbReference type="Pfam" id="PF13166">
    <property type="entry name" value="AAA_13"/>
    <property type="match status" value="1"/>
</dbReference>
<dbReference type="EMBL" id="MDHH01000001">
    <property type="protein sequence ID" value="OUE04354.1"/>
    <property type="molecule type" value="Genomic_DNA"/>
</dbReference>
<dbReference type="InterPro" id="IPR027417">
    <property type="entry name" value="P-loop_NTPase"/>
</dbReference>
<evidence type="ECO:0000313" key="3">
    <source>
        <dbReference type="EMBL" id="OUE04354.1"/>
    </source>
</evidence>
<dbReference type="InterPro" id="IPR026866">
    <property type="entry name" value="CR006_AAA"/>
</dbReference>
<dbReference type="Proteomes" id="UP000195062">
    <property type="component" value="Unassembled WGS sequence"/>
</dbReference>
<evidence type="ECO:0000313" key="4">
    <source>
        <dbReference type="Proteomes" id="UP000195062"/>
    </source>
</evidence>
<proteinExistence type="predicted"/>
<dbReference type="PANTHER" id="PTHR32182">
    <property type="entry name" value="DNA REPLICATION AND REPAIR PROTEIN RECF"/>
    <property type="match status" value="1"/>
</dbReference>
<dbReference type="AlphaFoldDB" id="A0A251XLI9"/>
<dbReference type="PANTHER" id="PTHR32182:SF22">
    <property type="entry name" value="ATP-DEPENDENT ENDONUCLEASE, OLD FAMILY-RELATED"/>
    <property type="match status" value="1"/>
</dbReference>
<accession>A0A251XLI9</accession>
<dbReference type="GO" id="GO:0000731">
    <property type="term" value="P:DNA synthesis involved in DNA repair"/>
    <property type="evidence" value="ECO:0007669"/>
    <property type="project" value="TreeGrafter"/>
</dbReference>
<dbReference type="GO" id="GO:0006302">
    <property type="term" value="P:double-strand break repair"/>
    <property type="evidence" value="ECO:0007669"/>
    <property type="project" value="TreeGrafter"/>
</dbReference>
<evidence type="ECO:0000256" key="1">
    <source>
        <dbReference type="ARBA" id="ARBA00023236"/>
    </source>
</evidence>
<organism evidence="3 4">
    <name type="scientific">Clavibacter michiganensis subsp. michiganensis</name>
    <dbReference type="NCBI Taxonomy" id="33013"/>
    <lineage>
        <taxon>Bacteria</taxon>
        <taxon>Bacillati</taxon>
        <taxon>Actinomycetota</taxon>
        <taxon>Actinomycetes</taxon>
        <taxon>Micrococcales</taxon>
        <taxon>Microbacteriaceae</taxon>
        <taxon>Clavibacter</taxon>
    </lineage>
</organism>
<dbReference type="RefSeq" id="WP_153259420.1">
    <property type="nucleotide sequence ID" value="NZ_CP085137.1"/>
</dbReference>
<comment type="caution">
    <text evidence="3">The sequence shown here is derived from an EMBL/GenBank/DDBJ whole genome shotgun (WGS) entry which is preliminary data.</text>
</comment>
<protein>
    <recommendedName>
        <fullName evidence="2">Protein CR006 P-loop domain-containing protein</fullName>
    </recommendedName>
</protein>
<dbReference type="Gene3D" id="3.40.50.300">
    <property type="entry name" value="P-loop containing nucleotide triphosphate hydrolases"/>
    <property type="match status" value="1"/>
</dbReference>
<sequence length="776" mass="84629">MLRTIATDQAFRGLRRAPFATAAESCVLGYTTIIYGRNGAGKTSLSELLRIGGMPAGADGSTVTASVRQNNQNKQVRLQSPDFPYSVHVYNRLYVQESLGLFLEGRGHSEPIVKLGKRSVEAAQKILLFEEAGVRLRKWHKEVRSALVAARKSVDMREGIVKSKVIELLSPGDAGRYGTATYRIDVVRKRMHKADGSDRLTDENVAKWVAVANAFSRDAIDIVLEPEGISNLVERVYNIVARSVDAEPLEYLRAEKTREAWTEVGVSIHDEGSACLFCQNGTVSADLLAAYRAHFSDSLATLRQDLQTSKSDLLAWRESWVQLMRDLPDENSLLPVHQADYAECLLALDGAVRNAITATVSVESVIDKRAGDPLEPIAYASPGFHVETSSALQALNHVITAHNEDCATQDKAKRAAQDKIEAHVAASEVLAYKEDGARIMKAERCNLALIKALGSNDAALQAVKNSQQDTTIMANRIDATLQQYFDHDHLSVSVSKDGKGYVVMRSGHVATALSEGESNSIALCYFLEGLDAEGVRPESSIVVIDDPVSSMDRESLFAAFALLDAKISGVMQSIIFTHDYELFRLLLRNKQTSYTKSQKKISEGDAMETAAPAVSVLEMVSMRPGAGAREGSLRPMSRQLLSHASEYHYLFKKVVSAVASDQSDELPLLGNAGRRLLEGFLSFKAPSAPDFQAKVNAVVKASEVDSIVATRVVKFAHAHSHRDDPSPASGLDFPSIELELEALMAFMQAADGAHFSSMCAAVGVVEPEFDFKPTRL</sequence>
<evidence type="ECO:0000259" key="2">
    <source>
        <dbReference type="Pfam" id="PF13166"/>
    </source>
</evidence>
<name>A0A251XLI9_CLAMM</name>
<keyword evidence="4" id="KW-1185">Reference proteome</keyword>
<keyword evidence="1" id="KW-0742">SOS response</keyword>
<reference evidence="3 4" key="1">
    <citation type="submission" date="2016-08" db="EMBL/GenBank/DDBJ databases">
        <title>Genome sequence of Clavibacter michiganensis subsp. michiganensis strain CASJ007.</title>
        <authorList>
            <person name="Thapa S.P."/>
            <person name="Coaker G."/>
        </authorList>
    </citation>
    <scope>NUCLEOTIDE SEQUENCE [LARGE SCALE GENOMIC DNA]</scope>
    <source>
        <strain evidence="3">CASJ007</strain>
    </source>
</reference>
<gene>
    <name evidence="3" type="ORF">CMMCAS07_05365</name>
</gene>
<dbReference type="GO" id="GO:0009432">
    <property type="term" value="P:SOS response"/>
    <property type="evidence" value="ECO:0007669"/>
    <property type="project" value="UniProtKB-KW"/>
</dbReference>